<evidence type="ECO:0008006" key="3">
    <source>
        <dbReference type="Google" id="ProtNLM"/>
    </source>
</evidence>
<organism evidence="1 2">
    <name type="scientific">Pholiota conissans</name>
    <dbReference type="NCBI Taxonomy" id="109636"/>
    <lineage>
        <taxon>Eukaryota</taxon>
        <taxon>Fungi</taxon>
        <taxon>Dikarya</taxon>
        <taxon>Basidiomycota</taxon>
        <taxon>Agaricomycotina</taxon>
        <taxon>Agaricomycetes</taxon>
        <taxon>Agaricomycetidae</taxon>
        <taxon>Agaricales</taxon>
        <taxon>Agaricineae</taxon>
        <taxon>Strophariaceae</taxon>
        <taxon>Pholiota</taxon>
    </lineage>
</organism>
<dbReference type="Gene3D" id="3.40.395.10">
    <property type="entry name" value="Adenoviral Proteinase, Chain A"/>
    <property type="match status" value="1"/>
</dbReference>
<accession>A0A9P5YQW9</accession>
<evidence type="ECO:0000313" key="2">
    <source>
        <dbReference type="Proteomes" id="UP000807469"/>
    </source>
</evidence>
<comment type="caution">
    <text evidence="1">The sequence shown here is derived from an EMBL/GenBank/DDBJ whole genome shotgun (WGS) entry which is preliminary data.</text>
</comment>
<keyword evidence="2" id="KW-1185">Reference proteome</keyword>
<evidence type="ECO:0000313" key="1">
    <source>
        <dbReference type="EMBL" id="KAF9472306.1"/>
    </source>
</evidence>
<dbReference type="AlphaFoldDB" id="A0A9P5YQW9"/>
<protein>
    <recommendedName>
        <fullName evidence="3">Ubiquitin-like protease family profile domain-containing protein</fullName>
    </recommendedName>
</protein>
<dbReference type="Proteomes" id="UP000807469">
    <property type="component" value="Unassembled WGS sequence"/>
</dbReference>
<gene>
    <name evidence="1" type="ORF">BDN70DRAFT_887167</name>
</gene>
<dbReference type="EMBL" id="MU155551">
    <property type="protein sequence ID" value="KAF9472306.1"/>
    <property type="molecule type" value="Genomic_DNA"/>
</dbReference>
<dbReference type="OrthoDB" id="3056391at2759"/>
<sequence>MKWLEKERPREIIDSFEEAQQLLHVLRWSEETEISGANRSSTHDFAAYLSNNDMMNTFHIDMMFAHISDRVEEDPGVDCSVAVETLRFWRELDKATSAKYFETYTSRFMHRLEKRLKDGEIAYLVFPVYFEKLAHWLVFKIDVESEQISYGKSMETFASSYTDTLALKVTLSHTKEWPLQMHAPRRFFGG</sequence>
<proteinExistence type="predicted"/>
<name>A0A9P5YQW9_9AGAR</name>
<reference evidence="1" key="1">
    <citation type="submission" date="2020-11" db="EMBL/GenBank/DDBJ databases">
        <authorList>
            <consortium name="DOE Joint Genome Institute"/>
            <person name="Ahrendt S."/>
            <person name="Riley R."/>
            <person name="Andreopoulos W."/>
            <person name="Labutti K."/>
            <person name="Pangilinan J."/>
            <person name="Ruiz-Duenas F.J."/>
            <person name="Barrasa J.M."/>
            <person name="Sanchez-Garcia M."/>
            <person name="Camarero S."/>
            <person name="Miyauchi S."/>
            <person name="Serrano A."/>
            <person name="Linde D."/>
            <person name="Babiker R."/>
            <person name="Drula E."/>
            <person name="Ayuso-Fernandez I."/>
            <person name="Pacheco R."/>
            <person name="Padilla G."/>
            <person name="Ferreira P."/>
            <person name="Barriuso J."/>
            <person name="Kellner H."/>
            <person name="Castanera R."/>
            <person name="Alfaro M."/>
            <person name="Ramirez L."/>
            <person name="Pisabarro A.G."/>
            <person name="Kuo A."/>
            <person name="Tritt A."/>
            <person name="Lipzen A."/>
            <person name="He G."/>
            <person name="Yan M."/>
            <person name="Ng V."/>
            <person name="Cullen D."/>
            <person name="Martin F."/>
            <person name="Rosso M.-N."/>
            <person name="Henrissat B."/>
            <person name="Hibbett D."/>
            <person name="Martinez A.T."/>
            <person name="Grigoriev I.V."/>
        </authorList>
    </citation>
    <scope>NUCLEOTIDE SEQUENCE</scope>
    <source>
        <strain evidence="1">CIRM-BRFM 674</strain>
    </source>
</reference>
<dbReference type="InterPro" id="IPR038765">
    <property type="entry name" value="Papain-like_cys_pep_sf"/>
</dbReference>
<dbReference type="SUPFAM" id="SSF54001">
    <property type="entry name" value="Cysteine proteinases"/>
    <property type="match status" value="1"/>
</dbReference>